<dbReference type="InterPro" id="IPR057670">
    <property type="entry name" value="SH3_retrovirus"/>
</dbReference>
<evidence type="ECO:0000313" key="4">
    <source>
        <dbReference type="EMBL" id="TYK17115.1"/>
    </source>
</evidence>
<evidence type="ECO:0000313" key="6">
    <source>
        <dbReference type="Proteomes" id="UP000321947"/>
    </source>
</evidence>
<name>A0A5A7SRE7_CUCMM</name>
<gene>
    <name evidence="4" type="ORF">E5676_scaffold1032G00500</name>
    <name evidence="3" type="ORF">E6C27_scaffold269G002550</name>
</gene>
<dbReference type="Proteomes" id="UP000321393">
    <property type="component" value="Unassembled WGS sequence"/>
</dbReference>
<proteinExistence type="predicted"/>
<accession>A0A5A7SRE7</accession>
<evidence type="ECO:0000259" key="2">
    <source>
        <dbReference type="Pfam" id="PF25597"/>
    </source>
</evidence>
<organism evidence="3 5">
    <name type="scientific">Cucumis melo var. makuwa</name>
    <name type="common">Oriental melon</name>
    <dbReference type="NCBI Taxonomy" id="1194695"/>
    <lineage>
        <taxon>Eukaryota</taxon>
        <taxon>Viridiplantae</taxon>
        <taxon>Streptophyta</taxon>
        <taxon>Embryophyta</taxon>
        <taxon>Tracheophyta</taxon>
        <taxon>Spermatophyta</taxon>
        <taxon>Magnoliopsida</taxon>
        <taxon>eudicotyledons</taxon>
        <taxon>Gunneridae</taxon>
        <taxon>Pentapetalae</taxon>
        <taxon>rosids</taxon>
        <taxon>fabids</taxon>
        <taxon>Cucurbitales</taxon>
        <taxon>Cucurbitaceae</taxon>
        <taxon>Benincaseae</taxon>
        <taxon>Cucumis</taxon>
    </lineage>
</organism>
<dbReference type="EMBL" id="SSTE01020983">
    <property type="protein sequence ID" value="KAA0033118.1"/>
    <property type="molecule type" value="Genomic_DNA"/>
</dbReference>
<reference evidence="5 6" key="1">
    <citation type="submission" date="2019-08" db="EMBL/GenBank/DDBJ databases">
        <title>Draft genome sequences of two oriental melons (Cucumis melo L. var makuwa).</title>
        <authorList>
            <person name="Kwon S.-Y."/>
        </authorList>
    </citation>
    <scope>NUCLEOTIDE SEQUENCE [LARGE SCALE GENOMIC DNA]</scope>
    <source>
        <strain evidence="6">cv. Chang Bougi</strain>
        <strain evidence="5">cv. SW 3</strain>
        <tissue evidence="3">Leaf</tissue>
    </source>
</reference>
<dbReference type="Proteomes" id="UP000321947">
    <property type="component" value="Unassembled WGS sequence"/>
</dbReference>
<feature type="region of interest" description="Disordered" evidence="1">
    <location>
        <begin position="180"/>
        <end position="211"/>
    </location>
</feature>
<evidence type="ECO:0000313" key="3">
    <source>
        <dbReference type="EMBL" id="KAA0033118.1"/>
    </source>
</evidence>
<dbReference type="EMBL" id="SSTD01008174">
    <property type="protein sequence ID" value="TYK17115.1"/>
    <property type="molecule type" value="Genomic_DNA"/>
</dbReference>
<feature type="domain" description="Retroviral polymerase SH3-like" evidence="2">
    <location>
        <begin position="138"/>
        <end position="184"/>
    </location>
</feature>
<dbReference type="AlphaFoldDB" id="A0A5A7SRE7"/>
<dbReference type="OrthoDB" id="6437263at2759"/>
<evidence type="ECO:0000256" key="1">
    <source>
        <dbReference type="SAM" id="MobiDB-lite"/>
    </source>
</evidence>
<protein>
    <submittedName>
        <fullName evidence="3 4">Mitochondrial protein</fullName>
    </submittedName>
</protein>
<sequence length="325" mass="36934">MEENNSFLLSIATLKAELKEARHQFDELSKIVKMLTNGTQRLDDMQSQGKSTLDQVDIVKGKTTENNVSPVKIADRRKKWSCYFCGRFGHIPYAAGKRIKLFHKTMTHHTTSCTLELFHIDLMGSMQTESLVKIDMQCTCFILSDRDQYRKWDSKFNRGMFLGYLTNHKAYRIYNQRTKTVDKSQAPRPTVLKDSSLIEEKSSTQTSNDSVSVPVVNLMPSSHIAKNHPPSAIIGDVRSDITTWKKEQRDYSKMVTNAKAECTPVAAHLKSSKDTAREKVDPSMYCSIIGTVDYGLWYNFDTTVILIGYCDADWVGCSDDHKITS</sequence>
<comment type="caution">
    <text evidence="3">The sequence shown here is derived from an EMBL/GenBank/DDBJ whole genome shotgun (WGS) entry which is preliminary data.</text>
</comment>
<dbReference type="Pfam" id="PF25597">
    <property type="entry name" value="SH3_retrovirus"/>
    <property type="match status" value="1"/>
</dbReference>
<evidence type="ECO:0000313" key="5">
    <source>
        <dbReference type="Proteomes" id="UP000321393"/>
    </source>
</evidence>